<sequence>MEVDPLNFNSLSIVIEVVSAYGNVGFSKGYNCDAQLKPDANCVTKWYGFSGRWSNKGKFILIVTMLFGRLKKYHLNEDSSPPASPLPSSSSSFSRSSSSYHHRLLILQIERLLQFEFYVFSTTYDDVLEIMLHISGLFMYVLGLDCRLGFVLLIHIVASMDKIGYMKGRIEPDIEIMANVHILGWIAIKIQSRIFVI</sequence>
<organism evidence="1 2">
    <name type="scientific">Arctium lappa</name>
    <name type="common">Greater burdock</name>
    <name type="synonym">Lappa major</name>
    <dbReference type="NCBI Taxonomy" id="4217"/>
    <lineage>
        <taxon>Eukaryota</taxon>
        <taxon>Viridiplantae</taxon>
        <taxon>Streptophyta</taxon>
        <taxon>Embryophyta</taxon>
        <taxon>Tracheophyta</taxon>
        <taxon>Spermatophyta</taxon>
        <taxon>Magnoliopsida</taxon>
        <taxon>eudicotyledons</taxon>
        <taxon>Gunneridae</taxon>
        <taxon>Pentapetalae</taxon>
        <taxon>asterids</taxon>
        <taxon>campanulids</taxon>
        <taxon>Asterales</taxon>
        <taxon>Asteraceae</taxon>
        <taxon>Carduoideae</taxon>
        <taxon>Cardueae</taxon>
        <taxon>Arctiinae</taxon>
        <taxon>Arctium</taxon>
    </lineage>
</organism>
<protein>
    <submittedName>
        <fullName evidence="1">Uncharacterized protein</fullName>
    </submittedName>
</protein>
<evidence type="ECO:0000313" key="1">
    <source>
        <dbReference type="EMBL" id="KAI3701769.1"/>
    </source>
</evidence>
<reference evidence="2" key="1">
    <citation type="journal article" date="2022" name="Mol. Ecol. Resour.">
        <title>The genomes of chicory, endive, great burdock and yacon provide insights into Asteraceae palaeo-polyploidization history and plant inulin production.</title>
        <authorList>
            <person name="Fan W."/>
            <person name="Wang S."/>
            <person name="Wang H."/>
            <person name="Wang A."/>
            <person name="Jiang F."/>
            <person name="Liu H."/>
            <person name="Zhao H."/>
            <person name="Xu D."/>
            <person name="Zhang Y."/>
        </authorList>
    </citation>
    <scope>NUCLEOTIDE SEQUENCE [LARGE SCALE GENOMIC DNA]</scope>
    <source>
        <strain evidence="2">cv. Niubang</strain>
    </source>
</reference>
<gene>
    <name evidence="1" type="ORF">L6452_27100</name>
</gene>
<proteinExistence type="predicted"/>
<keyword evidence="2" id="KW-1185">Reference proteome</keyword>
<name>A0ACB8ZWP8_ARCLA</name>
<dbReference type="Proteomes" id="UP001055879">
    <property type="component" value="Linkage Group LG09"/>
</dbReference>
<reference evidence="1 2" key="2">
    <citation type="journal article" date="2022" name="Mol. Ecol. Resour.">
        <title>The genomes of chicory, endive, great burdock and yacon provide insights into Asteraceae paleo-polyploidization history and plant inulin production.</title>
        <authorList>
            <person name="Fan W."/>
            <person name="Wang S."/>
            <person name="Wang H."/>
            <person name="Wang A."/>
            <person name="Jiang F."/>
            <person name="Liu H."/>
            <person name="Zhao H."/>
            <person name="Xu D."/>
            <person name="Zhang Y."/>
        </authorList>
    </citation>
    <scope>NUCLEOTIDE SEQUENCE [LARGE SCALE GENOMIC DNA]</scope>
    <source>
        <strain evidence="2">cv. Niubang</strain>
    </source>
</reference>
<accession>A0ACB8ZWP8</accession>
<evidence type="ECO:0000313" key="2">
    <source>
        <dbReference type="Proteomes" id="UP001055879"/>
    </source>
</evidence>
<dbReference type="EMBL" id="CM042055">
    <property type="protein sequence ID" value="KAI3701769.1"/>
    <property type="molecule type" value="Genomic_DNA"/>
</dbReference>
<comment type="caution">
    <text evidence="1">The sequence shown here is derived from an EMBL/GenBank/DDBJ whole genome shotgun (WGS) entry which is preliminary data.</text>
</comment>